<reference evidence="2 3" key="1">
    <citation type="journal article" date="2024" name="Nat. Commun.">
        <title>Phylogenomics reveals the evolutionary origins of lichenization in chlorophyte algae.</title>
        <authorList>
            <person name="Puginier C."/>
            <person name="Libourel C."/>
            <person name="Otte J."/>
            <person name="Skaloud P."/>
            <person name="Haon M."/>
            <person name="Grisel S."/>
            <person name="Petersen M."/>
            <person name="Berrin J.G."/>
            <person name="Delaux P.M."/>
            <person name="Dal Grande F."/>
            <person name="Keller J."/>
        </authorList>
    </citation>
    <scope>NUCLEOTIDE SEQUENCE [LARGE SCALE GENOMIC DNA]</scope>
    <source>
        <strain evidence="2 3">SAG 2036</strain>
    </source>
</reference>
<accession>A0AAW1P2S3</accession>
<keyword evidence="3" id="KW-1185">Reference proteome</keyword>
<dbReference type="EMBL" id="JALJOQ010000061">
    <property type="protein sequence ID" value="KAK9803203.1"/>
    <property type="molecule type" value="Genomic_DNA"/>
</dbReference>
<sequence length="133" mass="13735">MSFKCLKQTIGRNNSDNPAPASEGAAESTGDGSRSLRSCLSSRKSLESAYSGEEAIPGPRKPIGSMPEGCATALADNTPIYPPARATPINDKASDTVSALPSAPPALSSLGMLSAGGVPSHLIHPVWDRNHPR</sequence>
<gene>
    <name evidence="2" type="ORF">WJX73_002884</name>
</gene>
<protein>
    <submittedName>
        <fullName evidence="2">Uncharacterized protein</fullName>
    </submittedName>
</protein>
<feature type="region of interest" description="Disordered" evidence="1">
    <location>
        <begin position="1"/>
        <end position="100"/>
    </location>
</feature>
<evidence type="ECO:0000256" key="1">
    <source>
        <dbReference type="SAM" id="MobiDB-lite"/>
    </source>
</evidence>
<dbReference type="Proteomes" id="UP001465755">
    <property type="component" value="Unassembled WGS sequence"/>
</dbReference>
<evidence type="ECO:0000313" key="2">
    <source>
        <dbReference type="EMBL" id="KAK9803203.1"/>
    </source>
</evidence>
<organism evidence="2 3">
    <name type="scientific">Symbiochloris irregularis</name>
    <dbReference type="NCBI Taxonomy" id="706552"/>
    <lineage>
        <taxon>Eukaryota</taxon>
        <taxon>Viridiplantae</taxon>
        <taxon>Chlorophyta</taxon>
        <taxon>core chlorophytes</taxon>
        <taxon>Trebouxiophyceae</taxon>
        <taxon>Trebouxiales</taxon>
        <taxon>Trebouxiaceae</taxon>
        <taxon>Symbiochloris</taxon>
    </lineage>
</organism>
<proteinExistence type="predicted"/>
<feature type="compositionally biased region" description="Low complexity" evidence="1">
    <location>
        <begin position="33"/>
        <end position="43"/>
    </location>
</feature>
<name>A0AAW1P2S3_9CHLO</name>
<dbReference type="AlphaFoldDB" id="A0AAW1P2S3"/>
<comment type="caution">
    <text evidence="2">The sequence shown here is derived from an EMBL/GenBank/DDBJ whole genome shotgun (WGS) entry which is preliminary data.</text>
</comment>
<evidence type="ECO:0000313" key="3">
    <source>
        <dbReference type="Proteomes" id="UP001465755"/>
    </source>
</evidence>